<dbReference type="Gene3D" id="3.40.30.120">
    <property type="match status" value="1"/>
</dbReference>
<dbReference type="Proteomes" id="UP001596504">
    <property type="component" value="Unassembled WGS sequence"/>
</dbReference>
<feature type="domain" description="FAD-binding" evidence="4">
    <location>
        <begin position="5"/>
        <end position="367"/>
    </location>
</feature>
<dbReference type="Gene3D" id="3.50.50.60">
    <property type="entry name" value="FAD/NAD(P)-binding domain"/>
    <property type="match status" value="1"/>
</dbReference>
<dbReference type="InterPro" id="IPR036188">
    <property type="entry name" value="FAD/NAD-bd_sf"/>
</dbReference>
<comment type="caution">
    <text evidence="5">The sequence shown here is derived from an EMBL/GenBank/DDBJ whole genome shotgun (WGS) entry which is preliminary data.</text>
</comment>
<keyword evidence="2" id="KW-0274">FAD</keyword>
<organism evidence="5 6">
    <name type="scientific">Saccharopolyspora griseoalba</name>
    <dbReference type="NCBI Taxonomy" id="1431848"/>
    <lineage>
        <taxon>Bacteria</taxon>
        <taxon>Bacillati</taxon>
        <taxon>Actinomycetota</taxon>
        <taxon>Actinomycetes</taxon>
        <taxon>Pseudonocardiales</taxon>
        <taxon>Pseudonocardiaceae</taxon>
        <taxon>Saccharopolyspora</taxon>
    </lineage>
</organism>
<dbReference type="Pfam" id="PF01494">
    <property type="entry name" value="FAD_binding_3"/>
    <property type="match status" value="1"/>
</dbReference>
<reference evidence="6" key="1">
    <citation type="journal article" date="2019" name="Int. J. Syst. Evol. Microbiol.">
        <title>The Global Catalogue of Microorganisms (GCM) 10K type strain sequencing project: providing services to taxonomists for standard genome sequencing and annotation.</title>
        <authorList>
            <consortium name="The Broad Institute Genomics Platform"/>
            <consortium name="The Broad Institute Genome Sequencing Center for Infectious Disease"/>
            <person name="Wu L."/>
            <person name="Ma J."/>
        </authorList>
    </citation>
    <scope>NUCLEOTIDE SEQUENCE [LARGE SCALE GENOMIC DNA]</scope>
    <source>
        <strain evidence="6">WLHS5</strain>
    </source>
</reference>
<dbReference type="Pfam" id="PF21274">
    <property type="entry name" value="Rng_hyd_C"/>
    <property type="match status" value="1"/>
</dbReference>
<evidence type="ECO:0000256" key="2">
    <source>
        <dbReference type="ARBA" id="ARBA00022827"/>
    </source>
</evidence>
<feature type="region of interest" description="Disordered" evidence="3">
    <location>
        <begin position="581"/>
        <end position="617"/>
    </location>
</feature>
<evidence type="ECO:0000313" key="5">
    <source>
        <dbReference type="EMBL" id="MFC7344213.1"/>
    </source>
</evidence>
<keyword evidence="6" id="KW-1185">Reference proteome</keyword>
<evidence type="ECO:0000313" key="6">
    <source>
        <dbReference type="Proteomes" id="UP001596504"/>
    </source>
</evidence>
<dbReference type="InterPro" id="IPR002938">
    <property type="entry name" value="FAD-bd"/>
</dbReference>
<dbReference type="PANTHER" id="PTHR43004">
    <property type="entry name" value="TRK SYSTEM POTASSIUM UPTAKE PROTEIN"/>
    <property type="match status" value="1"/>
</dbReference>
<sequence length="617" mass="67114">MRTVDTDVLVVGAGPAGLTASALLARQRVDAITISRHPGTAHSPRAHITNQRTAEVFRDLGLEPRLRAVATPNHLMGNNVWATSLAGEEIARLKSWGTGVDRAADYAAASPCAMCNAPQHLLEPVLLEGAAENGADVRFSTELIDIAQTEDAVVARVRERTAGAEYTIRARYAIGADGGRSLVADRAGFALDGEMGLGAALNMWLEVDLSRYTAHRPGVLYWTAQPGNNYWVGSGTWICVRPWTEWVLLCMYDPTEGEPDLSEPAVVERARASIGDPDVDVRVKDVSKWQINRVVATEYRRGRIFLAGDAAHRHPPANGLGTNTSIQDSFNLAWKLGMVLRGRAGEGLLDTYDAERRPVGRAVVDRAMRSVRDMRPIPDALGFYPGQTSEDGWAALHELFSDAEGAADRRRALDEAIALQNYQFNAHGVELGQQYSSDAVVDDGTPLPEPLRDPELYHQPTTHPGAPLPHAWIQRGAQQISTLDLAGGDRFALIVGSGGGPWVAAASAIARETGIDLPVRTVDYRGEYHDVLGRWRRLREVGDDGALLVRPDRHIAWRSFDMPESPRDALRAALLQVLSRGEAPTERAGRADAYPNQLVSTGTVPDRSPTEHPGAKR</sequence>
<accession>A0ABW2LRD6</accession>
<keyword evidence="1" id="KW-0285">Flavoprotein</keyword>
<evidence type="ECO:0000256" key="3">
    <source>
        <dbReference type="SAM" id="MobiDB-lite"/>
    </source>
</evidence>
<evidence type="ECO:0000259" key="4">
    <source>
        <dbReference type="Pfam" id="PF01494"/>
    </source>
</evidence>
<protein>
    <submittedName>
        <fullName evidence="5">FAD-dependent oxidoreductase</fullName>
    </submittedName>
</protein>
<dbReference type="SUPFAM" id="SSF51905">
    <property type="entry name" value="FAD/NAD(P)-binding domain"/>
    <property type="match status" value="1"/>
</dbReference>
<gene>
    <name evidence="5" type="ORF">ACFQRI_22625</name>
</gene>
<proteinExistence type="predicted"/>
<dbReference type="EMBL" id="JBHTCJ010000014">
    <property type="protein sequence ID" value="MFC7344213.1"/>
    <property type="molecule type" value="Genomic_DNA"/>
</dbReference>
<evidence type="ECO:0000256" key="1">
    <source>
        <dbReference type="ARBA" id="ARBA00022630"/>
    </source>
</evidence>
<dbReference type="PRINTS" id="PR00420">
    <property type="entry name" value="RNGMNOXGNASE"/>
</dbReference>
<feature type="compositionally biased region" description="Basic and acidic residues" evidence="3">
    <location>
        <begin position="608"/>
        <end position="617"/>
    </location>
</feature>
<dbReference type="InterPro" id="IPR050641">
    <property type="entry name" value="RIFMO-like"/>
</dbReference>
<name>A0ABW2LRD6_9PSEU</name>
<dbReference type="RefSeq" id="WP_380671793.1">
    <property type="nucleotide sequence ID" value="NZ_JBHTCJ010000014.1"/>
</dbReference>
<dbReference type="PANTHER" id="PTHR43004:SF8">
    <property type="entry name" value="FAD-BINDING DOMAIN-CONTAINING PROTEIN-RELATED"/>
    <property type="match status" value="1"/>
</dbReference>
<dbReference type="Gene3D" id="3.30.9.10">
    <property type="entry name" value="D-Amino Acid Oxidase, subunit A, domain 2"/>
    <property type="match status" value="1"/>
</dbReference>